<reference evidence="1 2" key="1">
    <citation type="submission" date="2021-08" db="EMBL/GenBank/DDBJ databases">
        <authorList>
            <person name="Martino G."/>
            <person name="Holtappels D."/>
            <person name="Wagemans J."/>
            <person name="Lavigne R."/>
            <person name="Turina M."/>
            <person name="Ciuffo M."/>
        </authorList>
    </citation>
    <scope>NUCLEOTIDE SEQUENCE [LARGE SCALE GENOMIC DNA]</scope>
</reference>
<organism evidence="1 2">
    <name type="scientific">Pseudomonas phage psageK4e</name>
    <dbReference type="NCBI Taxonomy" id="2875723"/>
    <lineage>
        <taxon>Viruses</taxon>
        <taxon>Duplodnaviria</taxon>
        <taxon>Heunggongvirae</taxon>
        <taxon>Uroviricota</taxon>
        <taxon>Caudoviricetes</taxon>
        <taxon>Vandenendeviridae</taxon>
        <taxon>Gorskivirinae</taxon>
        <taxon>Otagovirus</taxon>
        <taxon>Otagovirus psagek4e</taxon>
    </lineage>
</organism>
<sequence>MRSEAFVVLPISRKARREAGTANAIMGCKNYDSSLRLHRRSRGLTPRRSTKL</sequence>
<evidence type="ECO:0000313" key="2">
    <source>
        <dbReference type="Proteomes" id="UP000828763"/>
    </source>
</evidence>
<protein>
    <submittedName>
        <fullName evidence="1">Uncharacterized protein</fullName>
    </submittedName>
</protein>
<dbReference type="Proteomes" id="UP000828763">
    <property type="component" value="Segment"/>
</dbReference>
<keyword evidence="2" id="KW-1185">Reference proteome</keyword>
<proteinExistence type="predicted"/>
<gene>
    <name evidence="1" type="ORF">psageK4e_066</name>
</gene>
<evidence type="ECO:0000313" key="1">
    <source>
        <dbReference type="EMBL" id="UAW53514.1"/>
    </source>
</evidence>
<name>A0AAE8XMD9_9CAUD</name>
<dbReference type="EMBL" id="MZ868713">
    <property type="protein sequence ID" value="UAW53514.1"/>
    <property type="molecule type" value="Genomic_DNA"/>
</dbReference>
<accession>A0AAE8XMD9</accession>